<dbReference type="STRING" id="996166.SAMN05192554_105141"/>
<proteinExistence type="predicted"/>
<dbReference type="EMBL" id="FNIA01000005">
    <property type="protein sequence ID" value="SDM66104.1"/>
    <property type="molecule type" value="Genomic_DNA"/>
</dbReference>
<name>A0A1G9V1K4_9EURY</name>
<dbReference type="Proteomes" id="UP000199370">
    <property type="component" value="Unassembled WGS sequence"/>
</dbReference>
<organism evidence="1 2">
    <name type="scientific">Haloarchaeobius iranensis</name>
    <dbReference type="NCBI Taxonomy" id="996166"/>
    <lineage>
        <taxon>Archaea</taxon>
        <taxon>Methanobacteriati</taxon>
        <taxon>Methanobacteriota</taxon>
        <taxon>Stenosarchaea group</taxon>
        <taxon>Halobacteria</taxon>
        <taxon>Halobacteriales</taxon>
        <taxon>Halorubellaceae</taxon>
        <taxon>Haloarchaeobius</taxon>
    </lineage>
</organism>
<evidence type="ECO:0008006" key="3">
    <source>
        <dbReference type="Google" id="ProtNLM"/>
    </source>
</evidence>
<sequence>MDATAFRESVEAAKATELDRLGSSKLLIALTDAALSEEAVLRAAAFSEFLARETFESWAADEPNGEASAVFADVAAQEAEHYERVVDALGEPVEPESVGPMHAYLRDRDDAVERAAAGLVGRGLVSLRTHLQVVGFFVNEADAANADLFRDLRSETEASLSAGLDLLDSVCEDDADWERAQAVAEYVVQLAYDDYADSLTELGVDPKPIC</sequence>
<gene>
    <name evidence="1" type="ORF">SAMN05192554_105141</name>
</gene>
<evidence type="ECO:0000313" key="1">
    <source>
        <dbReference type="EMBL" id="SDM66104.1"/>
    </source>
</evidence>
<accession>A0A1G9V1K4</accession>
<reference evidence="1 2" key="1">
    <citation type="submission" date="2016-10" db="EMBL/GenBank/DDBJ databases">
        <authorList>
            <person name="de Groot N.N."/>
        </authorList>
    </citation>
    <scope>NUCLEOTIDE SEQUENCE [LARGE SCALE GENOMIC DNA]</scope>
    <source>
        <strain evidence="2">EB21,IBRC-M 10013,KCTC 4048</strain>
    </source>
</reference>
<dbReference type="SUPFAM" id="SSF47240">
    <property type="entry name" value="Ferritin-like"/>
    <property type="match status" value="1"/>
</dbReference>
<dbReference type="OrthoDB" id="306160at2157"/>
<dbReference type="RefSeq" id="WP_089732141.1">
    <property type="nucleotide sequence ID" value="NZ_FNIA01000005.1"/>
</dbReference>
<dbReference type="AlphaFoldDB" id="A0A1G9V1K4"/>
<evidence type="ECO:0000313" key="2">
    <source>
        <dbReference type="Proteomes" id="UP000199370"/>
    </source>
</evidence>
<keyword evidence="2" id="KW-1185">Reference proteome</keyword>
<dbReference type="InterPro" id="IPR009078">
    <property type="entry name" value="Ferritin-like_SF"/>
</dbReference>
<protein>
    <recommendedName>
        <fullName evidence="3">Rubrerythrin</fullName>
    </recommendedName>
</protein>